<reference evidence="1 2" key="1">
    <citation type="submission" date="2020-08" db="EMBL/GenBank/DDBJ databases">
        <title>Sequencing the genomes of 1000 actinobacteria strains.</title>
        <authorList>
            <person name="Klenk H.-P."/>
        </authorList>
    </citation>
    <scope>NUCLEOTIDE SEQUENCE [LARGE SCALE GENOMIC DNA]</scope>
    <source>
        <strain evidence="1 2">DSM 46887</strain>
    </source>
</reference>
<gene>
    <name evidence="1" type="ORF">F4562_003398</name>
</gene>
<dbReference type="InterPro" id="IPR038556">
    <property type="entry name" value="TAC_Gp13-like_sf"/>
</dbReference>
<evidence type="ECO:0000313" key="2">
    <source>
        <dbReference type="Proteomes" id="UP000540685"/>
    </source>
</evidence>
<dbReference type="AlphaFoldDB" id="A0A7W9IGW4"/>
<name>A0A7W9IGW4_9ACTN</name>
<dbReference type="EMBL" id="JACHMP010000001">
    <property type="protein sequence ID" value="MBB5820336.1"/>
    <property type="molecule type" value="Genomic_DNA"/>
</dbReference>
<dbReference type="Gene3D" id="3.30.2220.20">
    <property type="entry name" value="Phage tail assembly chaperone gp13-like"/>
    <property type="match status" value="1"/>
</dbReference>
<proteinExistence type="predicted"/>
<organism evidence="1 2">
    <name type="scientific">Streptosporangium becharense</name>
    <dbReference type="NCBI Taxonomy" id="1816182"/>
    <lineage>
        <taxon>Bacteria</taxon>
        <taxon>Bacillati</taxon>
        <taxon>Actinomycetota</taxon>
        <taxon>Actinomycetes</taxon>
        <taxon>Streptosporangiales</taxon>
        <taxon>Streptosporangiaceae</taxon>
        <taxon>Streptosporangium</taxon>
    </lineage>
</organism>
<comment type="caution">
    <text evidence="1">The sequence shown here is derived from an EMBL/GenBank/DDBJ whole genome shotgun (WGS) entry which is preliminary data.</text>
</comment>
<accession>A0A7W9IGW4</accession>
<keyword evidence="2" id="KW-1185">Reference proteome</keyword>
<sequence length="159" mass="17528">MRELLRLVWADLRRLAAHLESAREDYIDMLLGREQILAADDLPVEDVPVPEWGGEVRLRGLTGAELDEYQASLVVQTSNGQQKTNLRNATAKLVSRCAVNEDGSPLFEPKDLLKLSSKSAVALQRLANVAQRLNGLTDDDLKELTEDFDDGPSASPTTD</sequence>
<evidence type="ECO:0000313" key="1">
    <source>
        <dbReference type="EMBL" id="MBB5820336.1"/>
    </source>
</evidence>
<dbReference type="RefSeq" id="WP_311734265.1">
    <property type="nucleotide sequence ID" value="NZ_JACHMP010000001.1"/>
</dbReference>
<dbReference type="Proteomes" id="UP000540685">
    <property type="component" value="Unassembled WGS sequence"/>
</dbReference>
<protein>
    <submittedName>
        <fullName evidence="1">Uncharacterized protein</fullName>
    </submittedName>
</protein>